<gene>
    <name evidence="2" type="ORF">OJAG_27070</name>
</gene>
<accession>A0A163QYP0</accession>
<evidence type="ECO:0000313" key="2">
    <source>
        <dbReference type="EMBL" id="KZM34672.1"/>
    </source>
</evidence>
<dbReference type="STRING" id="43678.OJAG_27070"/>
<reference evidence="2 3" key="1">
    <citation type="submission" date="2016-01" db="EMBL/GenBank/DDBJ databases">
        <title>Genome sequence of Oerskovia enterophila VJag, an agar and cellulose degrading bacterium.</title>
        <authorList>
            <person name="Poehlein A."/>
            <person name="Jag V."/>
            <person name="Bengelsdorf F."/>
            <person name="Duerre P."/>
            <person name="Daniel R."/>
        </authorList>
    </citation>
    <scope>NUCLEOTIDE SEQUENCE [LARGE SCALE GENOMIC DNA]</scope>
    <source>
        <strain evidence="2 3">VJag</strain>
    </source>
</reference>
<protein>
    <submittedName>
        <fullName evidence="2">Uncharacterized protein</fullName>
    </submittedName>
</protein>
<dbReference type="AlphaFoldDB" id="A0A163QYP0"/>
<sequence>MPGNETHGPAAPGRGGGQGALTTLPEDVERSVAEREDDAAARDWDNEGGHERGHVGENAHALGHDPEQPPDPDALRLTDVLATALPPELGTAREPVAYTVPAVFSRRVTREEQDAIESDDVRRRLAGAGYEGVELTVSDRRLLIGHTSLAALRSGLAREIAGVLRDVSRDLVAEHDRLAAEVADLQREEDRRAGAVLVEADEIRFE</sequence>
<name>A0A163QYP0_9CELL</name>
<dbReference type="OrthoDB" id="5007551at2"/>
<comment type="caution">
    <text evidence="2">The sequence shown here is derived from an EMBL/GenBank/DDBJ whole genome shotgun (WGS) entry which is preliminary data.</text>
</comment>
<organism evidence="2 3">
    <name type="scientific">Oerskovia enterophila</name>
    <dbReference type="NCBI Taxonomy" id="43678"/>
    <lineage>
        <taxon>Bacteria</taxon>
        <taxon>Bacillati</taxon>
        <taxon>Actinomycetota</taxon>
        <taxon>Actinomycetes</taxon>
        <taxon>Micrococcales</taxon>
        <taxon>Cellulomonadaceae</taxon>
        <taxon>Oerskovia</taxon>
    </lineage>
</organism>
<dbReference type="EMBL" id="LRIE01000078">
    <property type="protein sequence ID" value="KZM34672.1"/>
    <property type="molecule type" value="Genomic_DNA"/>
</dbReference>
<evidence type="ECO:0000256" key="1">
    <source>
        <dbReference type="SAM" id="MobiDB-lite"/>
    </source>
</evidence>
<dbReference type="PATRIC" id="fig|43678.3.peg.2834"/>
<evidence type="ECO:0000313" key="3">
    <source>
        <dbReference type="Proteomes" id="UP000076447"/>
    </source>
</evidence>
<dbReference type="RefSeq" id="WP_068709135.1">
    <property type="nucleotide sequence ID" value="NZ_LRIE01000078.1"/>
</dbReference>
<feature type="region of interest" description="Disordered" evidence="1">
    <location>
        <begin position="1"/>
        <end position="74"/>
    </location>
</feature>
<feature type="compositionally biased region" description="Basic and acidic residues" evidence="1">
    <location>
        <begin position="27"/>
        <end position="67"/>
    </location>
</feature>
<dbReference type="Proteomes" id="UP000076447">
    <property type="component" value="Unassembled WGS sequence"/>
</dbReference>
<proteinExistence type="predicted"/>